<dbReference type="AlphaFoldDB" id="A0A829Y896"/>
<reference evidence="4" key="1">
    <citation type="submission" date="2020-01" db="EMBL/GenBank/DDBJ databases">
        <title>'Steroidobacter agaridevorans' sp. nov., agar-degrading bacteria isolated from rhizosphere soils.</title>
        <authorList>
            <person name="Ikenaga M."/>
            <person name="Kataoka M."/>
            <person name="Murouchi A."/>
            <person name="Katsuragi S."/>
            <person name="Sakai M."/>
        </authorList>
    </citation>
    <scope>NUCLEOTIDE SEQUENCE [LARGE SCALE GENOMIC DNA]</scope>
    <source>
        <strain evidence="4">YU21-B</strain>
    </source>
</reference>
<dbReference type="EMBL" id="BLJN01000001">
    <property type="protein sequence ID" value="GFE78822.1"/>
    <property type="molecule type" value="Genomic_DNA"/>
</dbReference>
<accession>A0A829Y896</accession>
<dbReference type="Proteomes" id="UP000445000">
    <property type="component" value="Unassembled WGS sequence"/>
</dbReference>
<dbReference type="Pfam" id="PF03795">
    <property type="entry name" value="YCII"/>
    <property type="match status" value="1"/>
</dbReference>
<evidence type="ECO:0000313" key="3">
    <source>
        <dbReference type="EMBL" id="GFE78822.1"/>
    </source>
</evidence>
<sequence length="118" mass="13042">MAEYLVLLHEDPAATRTLSPTQMQALIQRYTDWIDGLRADGFVTVGKKLKDEGGRHLHSEKGRMVVSEGPYAEGKDIISGLFVVTADSYEQAQARLGSGPHLEFGWIELREIDAIPCA</sequence>
<evidence type="ECO:0000259" key="2">
    <source>
        <dbReference type="Pfam" id="PF03795"/>
    </source>
</evidence>
<dbReference type="SUPFAM" id="SSF54909">
    <property type="entry name" value="Dimeric alpha+beta barrel"/>
    <property type="match status" value="1"/>
</dbReference>
<dbReference type="InterPro" id="IPR011008">
    <property type="entry name" value="Dimeric_a/b-barrel"/>
</dbReference>
<comment type="caution">
    <text evidence="3">The sequence shown here is derived from an EMBL/GenBank/DDBJ whole genome shotgun (WGS) entry which is preliminary data.</text>
</comment>
<dbReference type="RefSeq" id="WP_161810673.1">
    <property type="nucleotide sequence ID" value="NZ_BLJN01000001.1"/>
</dbReference>
<organism evidence="3 4">
    <name type="scientific">Steroidobacter agaridevorans</name>
    <dbReference type="NCBI Taxonomy" id="2695856"/>
    <lineage>
        <taxon>Bacteria</taxon>
        <taxon>Pseudomonadati</taxon>
        <taxon>Pseudomonadota</taxon>
        <taxon>Gammaproteobacteria</taxon>
        <taxon>Steroidobacterales</taxon>
        <taxon>Steroidobacteraceae</taxon>
        <taxon>Steroidobacter</taxon>
    </lineage>
</organism>
<gene>
    <name evidence="3" type="ORF">GCM10011487_08220</name>
</gene>
<dbReference type="PANTHER" id="PTHR35174">
    <property type="entry name" value="BLL7171 PROTEIN-RELATED"/>
    <property type="match status" value="1"/>
</dbReference>
<dbReference type="Gene3D" id="3.30.70.1060">
    <property type="entry name" value="Dimeric alpha+beta barrel"/>
    <property type="match status" value="1"/>
</dbReference>
<keyword evidence="4" id="KW-1185">Reference proteome</keyword>
<dbReference type="PANTHER" id="PTHR35174:SF3">
    <property type="entry name" value="BLL7171 PROTEIN"/>
    <property type="match status" value="1"/>
</dbReference>
<dbReference type="InterPro" id="IPR005545">
    <property type="entry name" value="YCII"/>
</dbReference>
<proteinExistence type="inferred from homology"/>
<name>A0A829Y896_9GAMM</name>
<comment type="similarity">
    <text evidence="1">Belongs to the YciI family.</text>
</comment>
<evidence type="ECO:0000313" key="4">
    <source>
        <dbReference type="Proteomes" id="UP000445000"/>
    </source>
</evidence>
<evidence type="ECO:0000256" key="1">
    <source>
        <dbReference type="ARBA" id="ARBA00007689"/>
    </source>
</evidence>
<protein>
    <recommendedName>
        <fullName evidence="2">YCII-related domain-containing protein</fullName>
    </recommendedName>
</protein>
<feature type="domain" description="YCII-related" evidence="2">
    <location>
        <begin position="3"/>
        <end position="112"/>
    </location>
</feature>